<keyword evidence="2 5" id="KW-0812">Transmembrane</keyword>
<sequence>MIFTATNALAIILTKSTGGVISLIVALFCMLWLMRKQIGSKSFLKFVLGMGGVFICFYLLNAGMVNRKIMSMFNPESGYVRVISIIQGIEVFRNHWVTGIGLGNSPYFIITQQIHNAYLSQAVETGILGILGFLIFNIYIIRRLYHITNKSSSNEKYMSIILLSTIIFFLIQWLSFYSINIPTPWVVYSLSFVLFKLFKKNETKLGLRL</sequence>
<evidence type="ECO:0000259" key="6">
    <source>
        <dbReference type="Pfam" id="PF04932"/>
    </source>
</evidence>
<dbReference type="PANTHER" id="PTHR37422:SF23">
    <property type="entry name" value="TEICHURONIC ACID BIOSYNTHESIS PROTEIN TUAE"/>
    <property type="match status" value="1"/>
</dbReference>
<feature type="transmembrane region" description="Helical" evidence="5">
    <location>
        <begin position="157"/>
        <end position="175"/>
    </location>
</feature>
<evidence type="ECO:0000256" key="5">
    <source>
        <dbReference type="SAM" id="Phobius"/>
    </source>
</evidence>
<reference evidence="7" key="1">
    <citation type="submission" date="2022-10" db="EMBL/GenBank/DDBJ databases">
        <title>Comparative genomics and taxonomic characterization of three novel marine species of genus Reichenbachiella exhibiting antioxidant and polysaccharide degradation activities.</title>
        <authorList>
            <person name="Muhammad N."/>
            <person name="Lee Y.-J."/>
            <person name="Ko J."/>
            <person name="Kim S.-G."/>
        </authorList>
    </citation>
    <scope>NUCLEOTIDE SEQUENCE</scope>
    <source>
        <strain evidence="7">Wsw4-B4</strain>
    </source>
</reference>
<evidence type="ECO:0000256" key="1">
    <source>
        <dbReference type="ARBA" id="ARBA00004141"/>
    </source>
</evidence>
<gene>
    <name evidence="7" type="ORF">N7E81_05720</name>
</gene>
<dbReference type="EMBL" id="CP106735">
    <property type="protein sequence ID" value="UXX80595.1"/>
    <property type="molecule type" value="Genomic_DNA"/>
</dbReference>
<dbReference type="InterPro" id="IPR007016">
    <property type="entry name" value="O-antigen_ligase-rel_domated"/>
</dbReference>
<evidence type="ECO:0000256" key="2">
    <source>
        <dbReference type="ARBA" id="ARBA00022692"/>
    </source>
</evidence>
<name>A0ABY6D4P6_9BACT</name>
<keyword evidence="7" id="KW-0436">Ligase</keyword>
<organism evidence="7 8">
    <name type="scientific">Reichenbachiella carrageenanivorans</name>
    <dbReference type="NCBI Taxonomy" id="2979869"/>
    <lineage>
        <taxon>Bacteria</taxon>
        <taxon>Pseudomonadati</taxon>
        <taxon>Bacteroidota</taxon>
        <taxon>Cytophagia</taxon>
        <taxon>Cytophagales</taxon>
        <taxon>Reichenbachiellaceae</taxon>
        <taxon>Reichenbachiella</taxon>
    </lineage>
</organism>
<feature type="transmembrane region" description="Helical" evidence="5">
    <location>
        <begin position="46"/>
        <end position="65"/>
    </location>
</feature>
<keyword evidence="4 5" id="KW-0472">Membrane</keyword>
<evidence type="ECO:0000256" key="3">
    <source>
        <dbReference type="ARBA" id="ARBA00022989"/>
    </source>
</evidence>
<dbReference type="InterPro" id="IPR051533">
    <property type="entry name" value="WaaL-like"/>
</dbReference>
<comment type="subcellular location">
    <subcellularLocation>
        <location evidence="1">Membrane</location>
        <topology evidence="1">Multi-pass membrane protein</topology>
    </subcellularLocation>
</comment>
<protein>
    <submittedName>
        <fullName evidence="7">O-antigen ligase family protein</fullName>
    </submittedName>
</protein>
<feature type="transmembrane region" description="Helical" evidence="5">
    <location>
        <begin position="126"/>
        <end position="145"/>
    </location>
</feature>
<feature type="transmembrane region" description="Helical" evidence="5">
    <location>
        <begin position="181"/>
        <end position="198"/>
    </location>
</feature>
<evidence type="ECO:0000313" key="7">
    <source>
        <dbReference type="EMBL" id="UXX80595.1"/>
    </source>
</evidence>
<evidence type="ECO:0000256" key="4">
    <source>
        <dbReference type="ARBA" id="ARBA00023136"/>
    </source>
</evidence>
<feature type="domain" description="O-antigen ligase-related" evidence="6">
    <location>
        <begin position="5"/>
        <end position="134"/>
    </location>
</feature>
<keyword evidence="8" id="KW-1185">Reference proteome</keyword>
<keyword evidence="3 5" id="KW-1133">Transmembrane helix</keyword>
<dbReference type="RefSeq" id="WP_263052325.1">
    <property type="nucleotide sequence ID" value="NZ_CP106735.1"/>
</dbReference>
<dbReference type="Pfam" id="PF04932">
    <property type="entry name" value="Wzy_C"/>
    <property type="match status" value="1"/>
</dbReference>
<evidence type="ECO:0000313" key="8">
    <source>
        <dbReference type="Proteomes" id="UP001062165"/>
    </source>
</evidence>
<feature type="transmembrane region" description="Helical" evidence="5">
    <location>
        <begin position="12"/>
        <end position="34"/>
    </location>
</feature>
<dbReference type="Proteomes" id="UP001062165">
    <property type="component" value="Chromosome"/>
</dbReference>
<dbReference type="PANTHER" id="PTHR37422">
    <property type="entry name" value="TEICHURONIC ACID BIOSYNTHESIS PROTEIN TUAE"/>
    <property type="match status" value="1"/>
</dbReference>
<accession>A0ABY6D4P6</accession>
<proteinExistence type="predicted"/>
<dbReference type="GO" id="GO:0016874">
    <property type="term" value="F:ligase activity"/>
    <property type="evidence" value="ECO:0007669"/>
    <property type="project" value="UniProtKB-KW"/>
</dbReference>